<dbReference type="Proteomes" id="UP001320876">
    <property type="component" value="Unassembled WGS sequence"/>
</dbReference>
<feature type="domain" description="DUF5615" evidence="1">
    <location>
        <begin position="5"/>
        <end position="64"/>
    </location>
</feature>
<proteinExistence type="predicted"/>
<evidence type="ECO:0000313" key="2">
    <source>
        <dbReference type="EMBL" id="MCW1924870.1"/>
    </source>
</evidence>
<protein>
    <submittedName>
        <fullName evidence="2">DUF5615 family PIN-like protein</fullName>
    </submittedName>
</protein>
<dbReference type="EMBL" id="JAPDDT010000010">
    <property type="protein sequence ID" value="MCW1924870.1"/>
    <property type="molecule type" value="Genomic_DNA"/>
</dbReference>
<reference evidence="2 3" key="1">
    <citation type="submission" date="2022-10" db="EMBL/GenBank/DDBJ databases">
        <title>Luteolibacter arcticus strain CCTCC AB 2014275, whole genome shotgun sequencing project.</title>
        <authorList>
            <person name="Zhao G."/>
            <person name="Shen L."/>
        </authorList>
    </citation>
    <scope>NUCLEOTIDE SEQUENCE [LARGE SCALE GENOMIC DNA]</scope>
    <source>
        <strain evidence="2 3">CCTCC AB 2014275</strain>
    </source>
</reference>
<dbReference type="RefSeq" id="WP_264488979.1">
    <property type="nucleotide sequence ID" value="NZ_JAPDDT010000010.1"/>
</dbReference>
<name>A0ABT3GMY0_9BACT</name>
<gene>
    <name evidence="2" type="ORF">OKA05_20070</name>
</gene>
<keyword evidence="3" id="KW-1185">Reference proteome</keyword>
<evidence type="ECO:0000259" key="1">
    <source>
        <dbReference type="Pfam" id="PF18480"/>
    </source>
</evidence>
<evidence type="ECO:0000313" key="3">
    <source>
        <dbReference type="Proteomes" id="UP001320876"/>
    </source>
</evidence>
<dbReference type="InterPro" id="IPR041049">
    <property type="entry name" value="DUF5615"/>
</dbReference>
<accession>A0ABT3GMY0</accession>
<comment type="caution">
    <text evidence="2">The sequence shown here is derived from an EMBL/GenBank/DDBJ whole genome shotgun (WGS) entry which is preliminary data.</text>
</comment>
<organism evidence="2 3">
    <name type="scientific">Luteolibacter arcticus</name>
    <dbReference type="NCBI Taxonomy" id="1581411"/>
    <lineage>
        <taxon>Bacteria</taxon>
        <taxon>Pseudomonadati</taxon>
        <taxon>Verrucomicrobiota</taxon>
        <taxon>Verrucomicrobiia</taxon>
        <taxon>Verrucomicrobiales</taxon>
        <taxon>Verrucomicrobiaceae</taxon>
        <taxon>Luteolibacter</taxon>
    </lineage>
</organism>
<dbReference type="Pfam" id="PF18480">
    <property type="entry name" value="DUF5615"/>
    <property type="match status" value="1"/>
</dbReference>
<sequence>MTLAYYMDVHVPKSVAVALRKRGIDVLTAQDDGTTTLDDESLLLRATGLGRVLVSQDTDLLRIANDFHVTGRSFSGLVFAAQTAVAIGAMVGDLEVIAAAATPADMRDTICFLPL</sequence>